<sequence length="470" mass="46290">MDQENTPNNSNINPAWTPPAAPPAAPAAPSRPPQAGPPSAPPLAGPVAGPPTAPQGMSAPVAPLPPAYTGWSAPAAQSAPGAAATGLGGTAPSAPQPAPSVKRKASSSARQPSGVRSALIGGLVGAIVAGGVVGAALWNNGGSNTNAATPVATSENARPSATMPGGSLDVRSLLTKVSPSVVAIHTGTRQGEAAGSGVVISEDGLVLTNAHVVEGATSIEIDFSDGRTVEARLIGAVPENDVALIKAEGLGDPVKAADLGNSSDLQVGDDVVAIGNALNLGEEPSVTTGIVSALGRSLDSPSGETLTDLIQTDAAINPGNSGGPLINSKGQVVGINTAILADAQNIGFSLSIDSIKSIIDDVSSGREVESNRPVLGVETLDVAGVDTAVVDRFSITATSGAFVQKVSPGSGADDAGMQAGDVIVAVDGRRIRTASDVGQAVKAKNAGDQIKVTLERSGEKLDVTATLGSK</sequence>
<feature type="region of interest" description="Disordered" evidence="3">
    <location>
        <begin position="1"/>
        <end position="113"/>
    </location>
</feature>
<keyword evidence="4" id="KW-1133">Transmembrane helix</keyword>
<evidence type="ECO:0000256" key="4">
    <source>
        <dbReference type="SAM" id="Phobius"/>
    </source>
</evidence>
<keyword evidence="2" id="KW-0378">Hydrolase</keyword>
<accession>A0A6J6XKQ8</accession>
<dbReference type="InterPro" id="IPR009003">
    <property type="entry name" value="Peptidase_S1_PA"/>
</dbReference>
<dbReference type="InterPro" id="IPR001478">
    <property type="entry name" value="PDZ"/>
</dbReference>
<feature type="compositionally biased region" description="Polar residues" evidence="3">
    <location>
        <begin position="1"/>
        <end position="13"/>
    </location>
</feature>
<evidence type="ECO:0000256" key="3">
    <source>
        <dbReference type="SAM" id="MobiDB-lite"/>
    </source>
</evidence>
<dbReference type="SUPFAM" id="SSF50494">
    <property type="entry name" value="Trypsin-like serine proteases"/>
    <property type="match status" value="1"/>
</dbReference>
<proteinExistence type="predicted"/>
<dbReference type="EMBL" id="CAFAAQ010000019">
    <property type="protein sequence ID" value="CAB4797950.1"/>
    <property type="molecule type" value="Genomic_DNA"/>
</dbReference>
<reference evidence="6" key="1">
    <citation type="submission" date="2020-05" db="EMBL/GenBank/DDBJ databases">
        <authorList>
            <person name="Chiriac C."/>
            <person name="Salcher M."/>
            <person name="Ghai R."/>
            <person name="Kavagutti S V."/>
        </authorList>
    </citation>
    <scope>NUCLEOTIDE SEQUENCE</scope>
</reference>
<dbReference type="AlphaFoldDB" id="A0A6J6XKQ8"/>
<gene>
    <name evidence="6" type="ORF">UFOPK3046_00371</name>
</gene>
<feature type="compositionally biased region" description="Pro residues" evidence="3">
    <location>
        <begin position="16"/>
        <end position="53"/>
    </location>
</feature>
<dbReference type="GO" id="GO:0006508">
    <property type="term" value="P:proteolysis"/>
    <property type="evidence" value="ECO:0007669"/>
    <property type="project" value="UniProtKB-KW"/>
</dbReference>
<dbReference type="InterPro" id="IPR001940">
    <property type="entry name" value="Peptidase_S1C"/>
</dbReference>
<dbReference type="Gene3D" id="2.40.10.120">
    <property type="match status" value="1"/>
</dbReference>
<name>A0A6J6XKQ8_9ZZZZ</name>
<dbReference type="InterPro" id="IPR036034">
    <property type="entry name" value="PDZ_sf"/>
</dbReference>
<keyword evidence="4" id="KW-0472">Membrane</keyword>
<dbReference type="SMART" id="SM00228">
    <property type="entry name" value="PDZ"/>
    <property type="match status" value="1"/>
</dbReference>
<dbReference type="InterPro" id="IPR051201">
    <property type="entry name" value="Chloro_Bact_Ser_Proteases"/>
</dbReference>
<evidence type="ECO:0000256" key="2">
    <source>
        <dbReference type="ARBA" id="ARBA00022801"/>
    </source>
</evidence>
<feature type="transmembrane region" description="Helical" evidence="4">
    <location>
        <begin position="118"/>
        <end position="138"/>
    </location>
</feature>
<organism evidence="6">
    <name type="scientific">freshwater metagenome</name>
    <dbReference type="NCBI Taxonomy" id="449393"/>
    <lineage>
        <taxon>unclassified sequences</taxon>
        <taxon>metagenomes</taxon>
        <taxon>ecological metagenomes</taxon>
    </lineage>
</organism>
<dbReference type="GO" id="GO:0004252">
    <property type="term" value="F:serine-type endopeptidase activity"/>
    <property type="evidence" value="ECO:0007669"/>
    <property type="project" value="InterPro"/>
</dbReference>
<evidence type="ECO:0000259" key="5">
    <source>
        <dbReference type="PROSITE" id="PS50106"/>
    </source>
</evidence>
<evidence type="ECO:0000256" key="1">
    <source>
        <dbReference type="ARBA" id="ARBA00022670"/>
    </source>
</evidence>
<dbReference type="SUPFAM" id="SSF50156">
    <property type="entry name" value="PDZ domain-like"/>
    <property type="match status" value="1"/>
</dbReference>
<dbReference type="PROSITE" id="PS50106">
    <property type="entry name" value="PDZ"/>
    <property type="match status" value="1"/>
</dbReference>
<evidence type="ECO:0000313" key="6">
    <source>
        <dbReference type="EMBL" id="CAB4797950.1"/>
    </source>
</evidence>
<protein>
    <submittedName>
        <fullName evidence="6">Unannotated protein</fullName>
    </submittedName>
</protein>
<dbReference type="Pfam" id="PF13365">
    <property type="entry name" value="Trypsin_2"/>
    <property type="match status" value="1"/>
</dbReference>
<feature type="domain" description="PDZ" evidence="5">
    <location>
        <begin position="393"/>
        <end position="458"/>
    </location>
</feature>
<dbReference type="Gene3D" id="2.30.42.10">
    <property type="match status" value="1"/>
</dbReference>
<feature type="compositionally biased region" description="Low complexity" evidence="3">
    <location>
        <begin position="72"/>
        <end position="93"/>
    </location>
</feature>
<dbReference type="PANTHER" id="PTHR43343">
    <property type="entry name" value="PEPTIDASE S12"/>
    <property type="match status" value="1"/>
</dbReference>
<keyword evidence="1" id="KW-0645">Protease</keyword>
<dbReference type="PANTHER" id="PTHR43343:SF3">
    <property type="entry name" value="PROTEASE DO-LIKE 8, CHLOROPLASTIC"/>
    <property type="match status" value="1"/>
</dbReference>
<dbReference type="PRINTS" id="PR00834">
    <property type="entry name" value="PROTEASES2C"/>
</dbReference>
<keyword evidence="4" id="KW-0812">Transmembrane</keyword>
<dbReference type="Pfam" id="PF13180">
    <property type="entry name" value="PDZ_2"/>
    <property type="match status" value="1"/>
</dbReference>